<evidence type="ECO:0000256" key="2">
    <source>
        <dbReference type="SAM" id="SignalP"/>
    </source>
</evidence>
<keyword evidence="1 2" id="KW-0732">Signal</keyword>
<dbReference type="Gene3D" id="3.40.50.10390">
    <property type="entry name" value="Gingipain r, domain 1"/>
    <property type="match status" value="1"/>
</dbReference>
<evidence type="ECO:0000313" key="5">
    <source>
        <dbReference type="Proteomes" id="UP001500552"/>
    </source>
</evidence>
<evidence type="ECO:0000313" key="4">
    <source>
        <dbReference type="EMBL" id="GAA4431841.1"/>
    </source>
</evidence>
<organism evidence="4 5">
    <name type="scientific">Pontibacter saemangeumensis</name>
    <dbReference type="NCBI Taxonomy" id="1084525"/>
    <lineage>
        <taxon>Bacteria</taxon>
        <taxon>Pseudomonadati</taxon>
        <taxon>Bacteroidota</taxon>
        <taxon>Cytophagia</taxon>
        <taxon>Cytophagales</taxon>
        <taxon>Hymenobacteraceae</taxon>
        <taxon>Pontibacter</taxon>
    </lineage>
</organism>
<name>A0ABP8LMY2_9BACT</name>
<dbReference type="EMBL" id="BAABHC010000011">
    <property type="protein sequence ID" value="GAA4431841.1"/>
    <property type="molecule type" value="Genomic_DNA"/>
</dbReference>
<dbReference type="Pfam" id="PF01364">
    <property type="entry name" value="Peptidase_C25"/>
    <property type="match status" value="1"/>
</dbReference>
<feature type="signal peptide" evidence="2">
    <location>
        <begin position="1"/>
        <end position="26"/>
    </location>
</feature>
<dbReference type="InterPro" id="IPR029030">
    <property type="entry name" value="Caspase-like_dom_sf"/>
</dbReference>
<dbReference type="SUPFAM" id="SSF52129">
    <property type="entry name" value="Caspase-like"/>
    <property type="match status" value="1"/>
</dbReference>
<dbReference type="RefSeq" id="WP_345158709.1">
    <property type="nucleotide sequence ID" value="NZ_BAABHC010000011.1"/>
</dbReference>
<dbReference type="NCBIfam" id="TIGR04183">
    <property type="entry name" value="Por_Secre_tail"/>
    <property type="match status" value="1"/>
</dbReference>
<protein>
    <submittedName>
        <fullName evidence="4">Type IX secretion system sortase PorU</fullName>
    </submittedName>
</protein>
<dbReference type="NCBIfam" id="NF033707">
    <property type="entry name" value="T9SS_sortase"/>
    <property type="match status" value="1"/>
</dbReference>
<sequence>MMMWPSRLVYVCALFLLCLLTTQAHAQATTVTLQWQAQATVLPTRSPAGKIPTFTGASVDAVEGLPYYRLRLPGVQASGFQLKDTQYQAFTPEEQKLFGDYVFPAEPQVYINPSKQNRQPVTLVSFLPIRRNPASNQLEKLVRFRYTYSASGTNTTLARTASTSSFAANSVLSSGEWYKLAVTTTGIYKIDRGVLQALGLNAQSIDPKKIQVYGNGGGMLPQPNSAPRPDDLQENAIYVAGEADGRFDAGDYILFYAQGPHTWAYDSAQSKFQHSYNLYSDTAYYFLRVNYAAGARVGTRSPTPGATQTVSTYEEHLFHEQDLKNMVYSGREWYGEEFSSFNASRDVSFAVSDVVPDSEVQLTAALMANSPAACSFTVKLNDRELGSQSIPSRGTYNYHPEGTNSSKTYTIHQQALGSSAIYKVSLAFGTGGSSTSLGYLNYLELIYERQLKLYGEQTSFRSVASQASPVSMFNIAGAPAGVIVWDVTNPQRPEAQQLSNGSFSAATHILREFVVFEGNSISTKPVAVGKVTNQNLHSVNADGSLDFVVVAHPAFLQEANRLAAHRAQHGNMQVQVFTPQQIYNEFSSGAQDVTAIRDFMRMVHSRSGKQGDAIIYLLLFGDASYDYKYRIRNNTNFVPIYESRESLHPITSYSSEDYFGFLDEEEGEWAENAFGDHLLDIGIGRLPVKSAAEAATVVDKIIAYDSPAHFGNWRSKVTFIADDGDRNEHQDDAEYLARYVESNFPAYTPNKVYIDLYQQQAVSNGQRAPGAADAIDKAVEQGSLIMNYTGHGNEISLAAEQILTLPQVNSWTNKDKLTFFLTATCEFGRYDDPARVSGAETALLLEGGGAVGLVTTTRPVYSTDNRVLNRNFFKSAFTPLNNRMPRLGDLVLQTKNNSISDTIGGSTGVNNRNFSLLSDPSLQLAYPALQAQITHINGSEASADTISALSKVTLKGQVTTSTGSVASGFSGDLHLTVFEKLATRYTLGDESSQKVPVKVRENIIYDGKASVQQGQFETTFVVPKDIAYDYGTGKIALYASNSATDAMGADHSIIIGGTAANVPADDVPPTVNLYMDDESFVHGGSTGRTTVLLANLFDDNGINTAGMGIGHEITAVLDGNSENVIVLNDYYTAAQNNYQKGQVKYTLKDLEAGPHSVRLKAWDTHNNSSEEYIEFFVSIDANLALEHVLNHPNPFSTNTIFHFDHNRVGENLDIQVQIYTISGKLVKTLQTTSYASTAHVADLYWNGRDEYNDTLARGVYVYRINVRSQQDGSKASKFEKLVILN</sequence>
<dbReference type="InterPro" id="IPR026444">
    <property type="entry name" value="Secre_tail"/>
</dbReference>
<dbReference type="InterPro" id="IPR001769">
    <property type="entry name" value="Gingipain"/>
</dbReference>
<dbReference type="Proteomes" id="UP001500552">
    <property type="component" value="Unassembled WGS sequence"/>
</dbReference>
<dbReference type="Gene3D" id="2.60.40.4070">
    <property type="match status" value="1"/>
</dbReference>
<keyword evidence="5" id="KW-1185">Reference proteome</keyword>
<dbReference type="CDD" id="cd02258">
    <property type="entry name" value="Peptidase_C25_N"/>
    <property type="match status" value="1"/>
</dbReference>
<accession>A0ABP8LMY2</accession>
<evidence type="ECO:0000256" key="1">
    <source>
        <dbReference type="ARBA" id="ARBA00022729"/>
    </source>
</evidence>
<reference evidence="5" key="1">
    <citation type="journal article" date="2019" name="Int. J. Syst. Evol. Microbiol.">
        <title>The Global Catalogue of Microorganisms (GCM) 10K type strain sequencing project: providing services to taxonomists for standard genome sequencing and annotation.</title>
        <authorList>
            <consortium name="The Broad Institute Genomics Platform"/>
            <consortium name="The Broad Institute Genome Sequencing Center for Infectious Disease"/>
            <person name="Wu L."/>
            <person name="Ma J."/>
        </authorList>
    </citation>
    <scope>NUCLEOTIDE SEQUENCE [LARGE SCALE GENOMIC DNA]</scope>
    <source>
        <strain evidence="5">JCM 17926</strain>
    </source>
</reference>
<comment type="caution">
    <text evidence="4">The sequence shown here is derived from an EMBL/GenBank/DDBJ whole genome shotgun (WGS) entry which is preliminary data.</text>
</comment>
<evidence type="ECO:0000259" key="3">
    <source>
        <dbReference type="Pfam" id="PF01364"/>
    </source>
</evidence>
<dbReference type="InterPro" id="IPR029031">
    <property type="entry name" value="Gingipain_N_sf"/>
</dbReference>
<proteinExistence type="predicted"/>
<feature type="domain" description="Gingipain" evidence="3">
    <location>
        <begin position="547"/>
        <end position="924"/>
    </location>
</feature>
<feature type="chain" id="PRO_5047399181" evidence="2">
    <location>
        <begin position="27"/>
        <end position="1285"/>
    </location>
</feature>
<dbReference type="Gene3D" id="3.40.50.1460">
    <property type="match status" value="1"/>
</dbReference>
<gene>
    <name evidence="4" type="primary">porU</name>
    <name evidence="4" type="ORF">GCM10023188_19740</name>
</gene>